<organism evidence="1 2">
    <name type="scientific">Limosilactobacillus oris PB013-T2-3</name>
    <dbReference type="NCBI Taxonomy" id="908339"/>
    <lineage>
        <taxon>Bacteria</taxon>
        <taxon>Bacillati</taxon>
        <taxon>Bacillota</taxon>
        <taxon>Bacilli</taxon>
        <taxon>Lactobacillales</taxon>
        <taxon>Lactobacillaceae</taxon>
        <taxon>Limosilactobacillus</taxon>
    </lineage>
</organism>
<gene>
    <name evidence="1" type="ORF">HMPREF9265_1201</name>
</gene>
<comment type="caution">
    <text evidence="1">The sequence shown here is derived from an EMBL/GenBank/DDBJ whole genome shotgun (WGS) entry which is preliminary data.</text>
</comment>
<protein>
    <submittedName>
        <fullName evidence="1">Uncharacterized protein</fullName>
    </submittedName>
</protein>
<name>E3C7H2_9LACO</name>
<dbReference type="Proteomes" id="UP000003070">
    <property type="component" value="Unassembled WGS sequence"/>
</dbReference>
<accession>E3C7H2</accession>
<dbReference type="AlphaFoldDB" id="E3C7H2"/>
<dbReference type="EMBL" id="AEKL01000039">
    <property type="protein sequence ID" value="EFQ53326.1"/>
    <property type="molecule type" value="Genomic_DNA"/>
</dbReference>
<evidence type="ECO:0000313" key="2">
    <source>
        <dbReference type="Proteomes" id="UP000003070"/>
    </source>
</evidence>
<evidence type="ECO:0000313" key="1">
    <source>
        <dbReference type="EMBL" id="EFQ53326.1"/>
    </source>
</evidence>
<proteinExistence type="predicted"/>
<reference evidence="1 2" key="1">
    <citation type="submission" date="2010-10" db="EMBL/GenBank/DDBJ databases">
        <authorList>
            <person name="Durkin A.S."/>
            <person name="Madupu R."/>
            <person name="Torralba M."/>
            <person name="Gillis M."/>
            <person name="Methe B."/>
            <person name="Sutton G."/>
            <person name="Nelson K.E."/>
        </authorList>
    </citation>
    <scope>NUCLEOTIDE SEQUENCE [LARGE SCALE GENOMIC DNA]</scope>
    <source>
        <strain evidence="1 2">PB013-T2-3</strain>
    </source>
</reference>
<sequence length="43" mass="5223">MFNINDKLHDQIINKLLEEFNEREKEKFKNGILSINTELLNYI</sequence>